<proteinExistence type="predicted"/>
<dbReference type="Proteomes" id="UP000829685">
    <property type="component" value="Unassembled WGS sequence"/>
</dbReference>
<reference evidence="2" key="1">
    <citation type="submission" date="2021-03" db="EMBL/GenBank/DDBJ databases">
        <title>Revisited historic fungal species revealed as producer of novel bioactive compounds through whole genome sequencing and comparative genomics.</title>
        <authorList>
            <person name="Vignolle G.A."/>
            <person name="Hochenegger N."/>
            <person name="Mach R.L."/>
            <person name="Mach-Aigner A.R."/>
            <person name="Javad Rahimi M."/>
            <person name="Salim K.A."/>
            <person name="Chan C.M."/>
            <person name="Lim L.B.L."/>
            <person name="Cai F."/>
            <person name="Druzhinina I.S."/>
            <person name="U'Ren J.M."/>
            <person name="Derntl C."/>
        </authorList>
    </citation>
    <scope>NUCLEOTIDE SEQUENCE</scope>
    <source>
        <strain evidence="2">TUCIM 5799</strain>
    </source>
</reference>
<dbReference type="Gene3D" id="2.60.20.10">
    <property type="entry name" value="Crystallins"/>
    <property type="match status" value="1"/>
</dbReference>
<feature type="chain" id="PRO_5040427828" evidence="1">
    <location>
        <begin position="20"/>
        <end position="124"/>
    </location>
</feature>
<sequence>MFAFKPVAFATALLGLVHAAPAVTERQDIILLTLCTDANLGGSCLDYQGTPGVCGNVVGEFDNSISSLVAGTESRPCIFYNNPNCDRSGGSVTLGGRQDALPAGFDNSISSIECLACLIPEGCP</sequence>
<keyword evidence="1" id="KW-0732">Signal</keyword>
<comment type="caution">
    <text evidence="2">The sequence shown here is derived from an EMBL/GenBank/DDBJ whole genome shotgun (WGS) entry which is preliminary data.</text>
</comment>
<evidence type="ECO:0000313" key="2">
    <source>
        <dbReference type="EMBL" id="KAI1850185.1"/>
    </source>
</evidence>
<dbReference type="OrthoDB" id="5401396at2759"/>
<accession>A0A9P9W8J1</accession>
<protein>
    <submittedName>
        <fullName evidence="2">Uncharacterized protein</fullName>
    </submittedName>
</protein>
<name>A0A9P9W8J1_9PEZI</name>
<organism evidence="2 3">
    <name type="scientific">Neoarthrinium moseri</name>
    <dbReference type="NCBI Taxonomy" id="1658444"/>
    <lineage>
        <taxon>Eukaryota</taxon>
        <taxon>Fungi</taxon>
        <taxon>Dikarya</taxon>
        <taxon>Ascomycota</taxon>
        <taxon>Pezizomycotina</taxon>
        <taxon>Sordariomycetes</taxon>
        <taxon>Xylariomycetidae</taxon>
        <taxon>Amphisphaeriales</taxon>
        <taxon>Apiosporaceae</taxon>
        <taxon>Neoarthrinium</taxon>
    </lineage>
</organism>
<dbReference type="EMBL" id="JAFIMR010000071">
    <property type="protein sequence ID" value="KAI1850185.1"/>
    <property type="molecule type" value="Genomic_DNA"/>
</dbReference>
<gene>
    <name evidence="2" type="ORF">JX265_013464</name>
</gene>
<dbReference type="AlphaFoldDB" id="A0A9P9W8J1"/>
<feature type="signal peptide" evidence="1">
    <location>
        <begin position="1"/>
        <end position="19"/>
    </location>
</feature>
<evidence type="ECO:0000313" key="3">
    <source>
        <dbReference type="Proteomes" id="UP000829685"/>
    </source>
</evidence>
<keyword evidence="3" id="KW-1185">Reference proteome</keyword>
<evidence type="ECO:0000256" key="1">
    <source>
        <dbReference type="SAM" id="SignalP"/>
    </source>
</evidence>